<dbReference type="PANTHER" id="PTHR34472">
    <property type="entry name" value="SULFUR CARRIER PROTEIN THIS"/>
    <property type="match status" value="1"/>
</dbReference>
<dbReference type="CDD" id="cd00565">
    <property type="entry name" value="Ubl_ThiS"/>
    <property type="match status" value="1"/>
</dbReference>
<dbReference type="InterPro" id="IPR010035">
    <property type="entry name" value="Thi_S"/>
</dbReference>
<accession>A0A3B0YTP3</accession>
<dbReference type="NCBIfam" id="TIGR01683">
    <property type="entry name" value="thiS"/>
    <property type="match status" value="1"/>
</dbReference>
<name>A0A3B0YTP3_9ZZZZ</name>
<dbReference type="InterPro" id="IPR012675">
    <property type="entry name" value="Beta-grasp_dom_sf"/>
</dbReference>
<dbReference type="AlphaFoldDB" id="A0A3B0YTP3"/>
<organism evidence="1">
    <name type="scientific">hydrothermal vent metagenome</name>
    <dbReference type="NCBI Taxonomy" id="652676"/>
    <lineage>
        <taxon>unclassified sequences</taxon>
        <taxon>metagenomes</taxon>
        <taxon>ecological metagenomes</taxon>
    </lineage>
</organism>
<dbReference type="SUPFAM" id="SSF54285">
    <property type="entry name" value="MoaD/ThiS"/>
    <property type="match status" value="1"/>
</dbReference>
<dbReference type="EMBL" id="UOFP01000038">
    <property type="protein sequence ID" value="VAW84285.1"/>
    <property type="molecule type" value="Genomic_DNA"/>
</dbReference>
<evidence type="ECO:0000313" key="1">
    <source>
        <dbReference type="EMBL" id="VAW84285.1"/>
    </source>
</evidence>
<gene>
    <name evidence="1" type="ORF">MNBD_GAMMA18-1154</name>
</gene>
<proteinExistence type="predicted"/>
<reference evidence="1" key="1">
    <citation type="submission" date="2018-06" db="EMBL/GenBank/DDBJ databases">
        <authorList>
            <person name="Zhirakovskaya E."/>
        </authorList>
    </citation>
    <scope>NUCLEOTIDE SEQUENCE</scope>
</reference>
<dbReference type="Pfam" id="PF02597">
    <property type="entry name" value="ThiS"/>
    <property type="match status" value="1"/>
</dbReference>
<sequence length="66" mass="7305">MQIFINGESRNVAEDFTATQLVEELGLAGRRVAMEVNLDIVTRSRYSQHTFKEGDKIEVVHAIGGG</sequence>
<dbReference type="InterPro" id="IPR003749">
    <property type="entry name" value="ThiS/MoaD-like"/>
</dbReference>
<dbReference type="PANTHER" id="PTHR34472:SF1">
    <property type="entry name" value="SULFUR CARRIER PROTEIN THIS"/>
    <property type="match status" value="1"/>
</dbReference>
<evidence type="ECO:0008006" key="2">
    <source>
        <dbReference type="Google" id="ProtNLM"/>
    </source>
</evidence>
<protein>
    <recommendedName>
        <fullName evidence="2">Sulfur carrier protein ThiS</fullName>
    </recommendedName>
</protein>
<dbReference type="Gene3D" id="3.10.20.30">
    <property type="match status" value="1"/>
</dbReference>
<dbReference type="InterPro" id="IPR016155">
    <property type="entry name" value="Mopterin_synth/thiamin_S_b"/>
</dbReference>